<name>A0A6J6PIU9_9ZZZZ</name>
<protein>
    <recommendedName>
        <fullName evidence="2">DNA polymerase III subunit delta'</fullName>
        <ecNumber evidence="1">2.7.7.7</ecNumber>
    </recommendedName>
</protein>
<keyword evidence="5" id="KW-0235">DNA replication</keyword>
<dbReference type="Pfam" id="PF13177">
    <property type="entry name" value="DNA_pol3_delta2"/>
    <property type="match status" value="1"/>
</dbReference>
<dbReference type="Pfam" id="PF09115">
    <property type="entry name" value="DNApol3-delta_C"/>
    <property type="match status" value="1"/>
</dbReference>
<dbReference type="NCBIfam" id="TIGR00678">
    <property type="entry name" value="holB"/>
    <property type="match status" value="1"/>
</dbReference>
<dbReference type="GO" id="GO:0003677">
    <property type="term" value="F:DNA binding"/>
    <property type="evidence" value="ECO:0007669"/>
    <property type="project" value="InterPro"/>
</dbReference>
<organism evidence="9">
    <name type="scientific">freshwater metagenome</name>
    <dbReference type="NCBI Taxonomy" id="449393"/>
    <lineage>
        <taxon>unclassified sequences</taxon>
        <taxon>metagenomes</taxon>
        <taxon>ecological metagenomes</taxon>
    </lineage>
</organism>
<dbReference type="PANTHER" id="PTHR11669">
    <property type="entry name" value="REPLICATION FACTOR C / DNA POLYMERASE III GAMMA-TAU SUBUNIT"/>
    <property type="match status" value="1"/>
</dbReference>
<evidence type="ECO:0000256" key="7">
    <source>
        <dbReference type="ARBA" id="ARBA00049244"/>
    </source>
</evidence>
<comment type="catalytic activity">
    <reaction evidence="7">
        <text>DNA(n) + a 2'-deoxyribonucleoside 5'-triphosphate = DNA(n+1) + diphosphate</text>
        <dbReference type="Rhea" id="RHEA:22508"/>
        <dbReference type="Rhea" id="RHEA-COMP:17339"/>
        <dbReference type="Rhea" id="RHEA-COMP:17340"/>
        <dbReference type="ChEBI" id="CHEBI:33019"/>
        <dbReference type="ChEBI" id="CHEBI:61560"/>
        <dbReference type="ChEBI" id="CHEBI:173112"/>
        <dbReference type="EC" id="2.7.7.7"/>
    </reaction>
</comment>
<gene>
    <name evidence="9" type="ORF">UFOPK2598_00342</name>
</gene>
<dbReference type="GO" id="GO:0003887">
    <property type="term" value="F:DNA-directed DNA polymerase activity"/>
    <property type="evidence" value="ECO:0007669"/>
    <property type="project" value="UniProtKB-KW"/>
</dbReference>
<dbReference type="GO" id="GO:0008408">
    <property type="term" value="F:3'-5' exonuclease activity"/>
    <property type="evidence" value="ECO:0007669"/>
    <property type="project" value="InterPro"/>
</dbReference>
<keyword evidence="6" id="KW-0239">DNA-directed DNA polymerase</keyword>
<evidence type="ECO:0000256" key="6">
    <source>
        <dbReference type="ARBA" id="ARBA00022932"/>
    </source>
</evidence>
<evidence type="ECO:0000256" key="5">
    <source>
        <dbReference type="ARBA" id="ARBA00022705"/>
    </source>
</evidence>
<dbReference type="PANTHER" id="PTHR11669:SF8">
    <property type="entry name" value="DNA POLYMERASE III SUBUNIT DELTA"/>
    <property type="match status" value="1"/>
</dbReference>
<dbReference type="InterPro" id="IPR050238">
    <property type="entry name" value="DNA_Rep/Repair_Clamp_Loader"/>
</dbReference>
<dbReference type="GO" id="GO:0006261">
    <property type="term" value="P:DNA-templated DNA replication"/>
    <property type="evidence" value="ECO:0007669"/>
    <property type="project" value="TreeGrafter"/>
</dbReference>
<keyword evidence="3" id="KW-0808">Transferase</keyword>
<dbReference type="InterPro" id="IPR004622">
    <property type="entry name" value="DNA_pol_HolB"/>
</dbReference>
<evidence type="ECO:0000256" key="2">
    <source>
        <dbReference type="ARBA" id="ARBA00014363"/>
    </source>
</evidence>
<sequence>MNIDSVFNLLIDQDHVISVLNEAVEASKDDSNESQEMTHAWLFTGPPGSGRSNAALAFAAALVCKDGGCNKCTDCKTAIKGVHADVELVKTEGLSIKIDEVRELITRASWSPSVGNYRVVVIEDADRLTESAANALLKAIEEPGLRTVWLLCAPSATDVLPTIRSRTRSLVLRTPSTSAVAALLEAEAVTPAMANFAARASQGHIGRARHLANSGEARSRREAILKISLLITDVSSAFKAAQVLVEAAKAEAEEDAERRDGAEMSALKEAWGQQGSKLTQGGAKIVKELEKEQKSRTTRMVRDYLDRALLDIATLFRDILLVQSNSLESLINTDLITEITQIANNSTPQATLRKLEAIMSARTNLSHNAAPLLTIEALMVSLK</sequence>
<evidence type="ECO:0000256" key="3">
    <source>
        <dbReference type="ARBA" id="ARBA00022679"/>
    </source>
</evidence>
<evidence type="ECO:0000259" key="8">
    <source>
        <dbReference type="Pfam" id="PF09115"/>
    </source>
</evidence>
<dbReference type="GO" id="GO:0009360">
    <property type="term" value="C:DNA polymerase III complex"/>
    <property type="evidence" value="ECO:0007669"/>
    <property type="project" value="InterPro"/>
</dbReference>
<dbReference type="AlphaFoldDB" id="A0A6J6PIU9"/>
<dbReference type="Gene3D" id="3.40.50.300">
    <property type="entry name" value="P-loop containing nucleotide triphosphate hydrolases"/>
    <property type="match status" value="1"/>
</dbReference>
<accession>A0A6J6PIU9</accession>
<keyword evidence="4" id="KW-0548">Nucleotidyltransferase</keyword>
<dbReference type="InterPro" id="IPR015199">
    <property type="entry name" value="DNA_pol_III_delta_C"/>
</dbReference>
<dbReference type="EMBL" id="CAEZXV010000019">
    <property type="protein sequence ID" value="CAB4696378.1"/>
    <property type="molecule type" value="Genomic_DNA"/>
</dbReference>
<reference evidence="9" key="1">
    <citation type="submission" date="2020-05" db="EMBL/GenBank/DDBJ databases">
        <authorList>
            <person name="Chiriac C."/>
            <person name="Salcher M."/>
            <person name="Ghai R."/>
            <person name="Kavagutti S V."/>
        </authorList>
    </citation>
    <scope>NUCLEOTIDE SEQUENCE</scope>
</reference>
<evidence type="ECO:0000256" key="4">
    <source>
        <dbReference type="ARBA" id="ARBA00022695"/>
    </source>
</evidence>
<dbReference type="InterPro" id="IPR027417">
    <property type="entry name" value="P-loop_NTPase"/>
</dbReference>
<dbReference type="EC" id="2.7.7.7" evidence="1"/>
<evidence type="ECO:0000313" key="9">
    <source>
        <dbReference type="EMBL" id="CAB4696378.1"/>
    </source>
</evidence>
<dbReference type="NCBIfam" id="NF005926">
    <property type="entry name" value="PRK07940.1"/>
    <property type="match status" value="1"/>
</dbReference>
<feature type="domain" description="DNA polymerase III delta subunit C-terminal" evidence="8">
    <location>
        <begin position="312"/>
        <end position="369"/>
    </location>
</feature>
<dbReference type="SUPFAM" id="SSF52540">
    <property type="entry name" value="P-loop containing nucleoside triphosphate hydrolases"/>
    <property type="match status" value="1"/>
</dbReference>
<evidence type="ECO:0000256" key="1">
    <source>
        <dbReference type="ARBA" id="ARBA00012417"/>
    </source>
</evidence>
<proteinExistence type="predicted"/>